<dbReference type="AlphaFoldDB" id="A0A382HEL8"/>
<dbReference type="GO" id="GO:0000455">
    <property type="term" value="P:enzyme-directed rRNA pseudouridine synthesis"/>
    <property type="evidence" value="ECO:0007669"/>
    <property type="project" value="TreeGrafter"/>
</dbReference>
<dbReference type="Pfam" id="PF01479">
    <property type="entry name" value="S4"/>
    <property type="match status" value="1"/>
</dbReference>
<dbReference type="InterPro" id="IPR020103">
    <property type="entry name" value="PsdUridine_synth_cat_dom_sf"/>
</dbReference>
<dbReference type="GO" id="GO:0003723">
    <property type="term" value="F:RNA binding"/>
    <property type="evidence" value="ECO:0007669"/>
    <property type="project" value="UniProtKB-KW"/>
</dbReference>
<accession>A0A382HEL8</accession>
<reference evidence="13" key="1">
    <citation type="submission" date="2018-05" db="EMBL/GenBank/DDBJ databases">
        <authorList>
            <person name="Lanie J.A."/>
            <person name="Ng W.-L."/>
            <person name="Kazmierczak K.M."/>
            <person name="Andrzejewski T.M."/>
            <person name="Davidsen T.M."/>
            <person name="Wayne K.J."/>
            <person name="Tettelin H."/>
            <person name="Glass J.I."/>
            <person name="Rusch D."/>
            <person name="Podicherti R."/>
            <person name="Tsui H.-C.T."/>
            <person name="Winkler M.E."/>
        </authorList>
    </citation>
    <scope>NUCLEOTIDE SEQUENCE</scope>
</reference>
<dbReference type="InterPro" id="IPR006145">
    <property type="entry name" value="PsdUridine_synth_RsuA/RluA"/>
</dbReference>
<comment type="catalytic activity">
    <reaction evidence="1">
        <text>uridine(955/2504/2580) in 23S rRNA = pseudouridine(955/2504/2580) in 23S rRNA</text>
        <dbReference type="Rhea" id="RHEA:42528"/>
        <dbReference type="Rhea" id="RHEA-COMP:10099"/>
        <dbReference type="Rhea" id="RHEA-COMP:10100"/>
        <dbReference type="ChEBI" id="CHEBI:65314"/>
        <dbReference type="ChEBI" id="CHEBI:65315"/>
        <dbReference type="EC" id="5.4.99.24"/>
    </reaction>
</comment>
<dbReference type="PROSITE" id="PS01129">
    <property type="entry name" value="PSI_RLU"/>
    <property type="match status" value="1"/>
</dbReference>
<dbReference type="PROSITE" id="PS50889">
    <property type="entry name" value="S4"/>
    <property type="match status" value="1"/>
</dbReference>
<dbReference type="InterPro" id="IPR006224">
    <property type="entry name" value="PsdUridine_synth_RluA-like_CS"/>
</dbReference>
<dbReference type="CDD" id="cd02869">
    <property type="entry name" value="PseudoU_synth_RluA_like"/>
    <property type="match status" value="1"/>
</dbReference>
<dbReference type="Pfam" id="PF00849">
    <property type="entry name" value="PseudoU_synth_2"/>
    <property type="match status" value="1"/>
</dbReference>
<dbReference type="SUPFAM" id="SSF55120">
    <property type="entry name" value="Pseudouridine synthase"/>
    <property type="match status" value="1"/>
</dbReference>
<dbReference type="InterPro" id="IPR036986">
    <property type="entry name" value="S4_RNA-bd_sf"/>
</dbReference>
<dbReference type="InterPro" id="IPR006225">
    <property type="entry name" value="PsdUridine_synth_RluC/D"/>
</dbReference>
<dbReference type="PANTHER" id="PTHR21600:SF92">
    <property type="entry name" value="RIBOSOMAL LARGE SUBUNIT PSEUDOURIDINE SYNTHASE C"/>
    <property type="match status" value="1"/>
</dbReference>
<evidence type="ECO:0000256" key="2">
    <source>
        <dbReference type="ARBA" id="ARBA00002876"/>
    </source>
</evidence>
<organism evidence="13">
    <name type="scientific">marine metagenome</name>
    <dbReference type="NCBI Taxonomy" id="408172"/>
    <lineage>
        <taxon>unclassified sequences</taxon>
        <taxon>metagenomes</taxon>
        <taxon>ecological metagenomes</taxon>
    </lineage>
</organism>
<keyword evidence="6" id="KW-0698">rRNA processing</keyword>
<dbReference type="Gene3D" id="3.10.290.10">
    <property type="entry name" value="RNA-binding S4 domain"/>
    <property type="match status" value="1"/>
</dbReference>
<name>A0A382HEL8_9ZZZZ</name>
<evidence type="ECO:0000256" key="11">
    <source>
        <dbReference type="ARBA" id="ARBA00033053"/>
    </source>
</evidence>
<evidence type="ECO:0000256" key="1">
    <source>
        <dbReference type="ARBA" id="ARBA00000381"/>
    </source>
</evidence>
<dbReference type="Gene3D" id="3.30.2350.10">
    <property type="entry name" value="Pseudouridine synthase"/>
    <property type="match status" value="1"/>
</dbReference>
<dbReference type="EC" id="5.4.99.24" evidence="4"/>
<feature type="domain" description="RNA-binding S4" evidence="12">
    <location>
        <begin position="28"/>
        <end position="89"/>
    </location>
</feature>
<evidence type="ECO:0000313" key="13">
    <source>
        <dbReference type="EMBL" id="SVB85784.1"/>
    </source>
</evidence>
<evidence type="ECO:0000256" key="10">
    <source>
        <dbReference type="ARBA" id="ARBA00031975"/>
    </source>
</evidence>
<dbReference type="GO" id="GO:0160141">
    <property type="term" value="F:23S rRNA pseudouridine(955/2504/2580) synthase activity"/>
    <property type="evidence" value="ECO:0007669"/>
    <property type="project" value="UniProtKB-EC"/>
</dbReference>
<dbReference type="SMART" id="SM00363">
    <property type="entry name" value="S4"/>
    <property type="match status" value="1"/>
</dbReference>
<keyword evidence="8" id="KW-0413">Isomerase</keyword>
<evidence type="ECO:0000256" key="4">
    <source>
        <dbReference type="ARBA" id="ARBA00012785"/>
    </source>
</evidence>
<gene>
    <name evidence="13" type="ORF">METZ01_LOCUS238638</name>
</gene>
<sequence length="335" mass="37587">MDSIRKKRTALRRADVRKVTIDSEQVGQRIDNFLRRELPGVPRSRLYRILRKGEVRVNGGRVRPGYRLKEGDQVRIPPAKINTGPCKAPRRQVELILDRIIFEDNFLIVINKPSGLAVHGGSGVSHGAIELLRAARPKLRDLSLVHRIDRGTSGCLVIAKKRSALRKLQEKFRLGVVEKNYLALVVGDWQFGERLVDAPLLVDHRRKGERHVVISDAGKSAKTLMSLSRSFGRYSLLQCRALTGRTHQIRVHAKYTGHPIVGDERYGGISDNAVAFKIGLKRLFLHAQSISFPEDSGNDLHFVAPLSDDLQQFLDRVSSGSKTKKSEKDKMSSAD</sequence>
<evidence type="ECO:0000259" key="12">
    <source>
        <dbReference type="SMART" id="SM00363"/>
    </source>
</evidence>
<dbReference type="EMBL" id="UINC01060845">
    <property type="protein sequence ID" value="SVB85784.1"/>
    <property type="molecule type" value="Genomic_DNA"/>
</dbReference>
<evidence type="ECO:0000256" key="8">
    <source>
        <dbReference type="ARBA" id="ARBA00023235"/>
    </source>
</evidence>
<evidence type="ECO:0000256" key="6">
    <source>
        <dbReference type="ARBA" id="ARBA00022552"/>
    </source>
</evidence>
<protein>
    <recommendedName>
        <fullName evidence="5">Ribosomal large subunit pseudouridine synthase C</fullName>
        <ecNumber evidence="4">5.4.99.24</ecNumber>
    </recommendedName>
    <alternativeName>
        <fullName evidence="9">23S rRNA pseudouridine(955/2504/2580) synthase</fullName>
    </alternativeName>
    <alternativeName>
        <fullName evidence="10">rRNA pseudouridylate synthase C</fullName>
    </alternativeName>
    <alternativeName>
        <fullName evidence="11">rRNA-uridine isomerase C</fullName>
    </alternativeName>
</protein>
<dbReference type="InterPro" id="IPR002942">
    <property type="entry name" value="S4_RNA-bd"/>
</dbReference>
<dbReference type="CDD" id="cd00165">
    <property type="entry name" value="S4"/>
    <property type="match status" value="1"/>
</dbReference>
<comment type="similarity">
    <text evidence="3">Belongs to the pseudouridine synthase RluA family.</text>
</comment>
<evidence type="ECO:0000256" key="9">
    <source>
        <dbReference type="ARBA" id="ARBA00030705"/>
    </source>
</evidence>
<dbReference type="SUPFAM" id="SSF55174">
    <property type="entry name" value="Alpha-L RNA-binding motif"/>
    <property type="match status" value="1"/>
</dbReference>
<dbReference type="PANTHER" id="PTHR21600">
    <property type="entry name" value="MITOCHONDRIAL RNA PSEUDOURIDINE SYNTHASE"/>
    <property type="match status" value="1"/>
</dbReference>
<dbReference type="InterPro" id="IPR050188">
    <property type="entry name" value="RluA_PseudoU_synthase"/>
</dbReference>
<evidence type="ECO:0000256" key="5">
    <source>
        <dbReference type="ARBA" id="ARBA00017128"/>
    </source>
</evidence>
<keyword evidence="7" id="KW-0694">RNA-binding</keyword>
<comment type="function">
    <text evidence="2">Responsible for synthesis of pseudouridine from uracil at positions 955, 2504 and 2580 in 23S ribosomal RNA.</text>
</comment>
<proteinExistence type="inferred from homology"/>
<evidence type="ECO:0000256" key="3">
    <source>
        <dbReference type="ARBA" id="ARBA00010876"/>
    </source>
</evidence>
<evidence type="ECO:0000256" key="7">
    <source>
        <dbReference type="ARBA" id="ARBA00022884"/>
    </source>
</evidence>
<dbReference type="NCBIfam" id="TIGR00005">
    <property type="entry name" value="rluA_subfam"/>
    <property type="match status" value="1"/>
</dbReference>